<protein>
    <submittedName>
        <fullName evidence="2">Uncharacterized protein</fullName>
    </submittedName>
</protein>
<dbReference type="Proteomes" id="UP000600080">
    <property type="component" value="Unassembled WGS sequence"/>
</dbReference>
<keyword evidence="3" id="KW-1185">Reference proteome</keyword>
<evidence type="ECO:0000313" key="2">
    <source>
        <dbReference type="EMBL" id="GGN44783.1"/>
    </source>
</evidence>
<evidence type="ECO:0000313" key="3">
    <source>
        <dbReference type="Proteomes" id="UP000600080"/>
    </source>
</evidence>
<reference evidence="3" key="1">
    <citation type="journal article" date="2019" name="Int. J. Syst. Evol. Microbiol.">
        <title>The Global Catalogue of Microorganisms (GCM) 10K type strain sequencing project: providing services to taxonomists for standard genome sequencing and annotation.</title>
        <authorList>
            <consortium name="The Broad Institute Genomics Platform"/>
            <consortium name="The Broad Institute Genome Sequencing Center for Infectious Disease"/>
            <person name="Wu L."/>
            <person name="Ma J."/>
        </authorList>
    </citation>
    <scope>NUCLEOTIDE SEQUENCE [LARGE SCALE GENOMIC DNA]</scope>
    <source>
        <strain evidence="3">CGMCC 4.7323</strain>
    </source>
</reference>
<gene>
    <name evidence="2" type="ORF">GCM10012285_27700</name>
</gene>
<accession>A0ABQ2JE97</accession>
<dbReference type="EMBL" id="BMND01000009">
    <property type="protein sequence ID" value="GGN44783.1"/>
    <property type="molecule type" value="Genomic_DNA"/>
</dbReference>
<evidence type="ECO:0000256" key="1">
    <source>
        <dbReference type="SAM" id="MobiDB-lite"/>
    </source>
</evidence>
<name>A0ABQ2JE97_9ACTN</name>
<feature type="region of interest" description="Disordered" evidence="1">
    <location>
        <begin position="64"/>
        <end position="104"/>
    </location>
</feature>
<feature type="region of interest" description="Disordered" evidence="1">
    <location>
        <begin position="1"/>
        <end position="39"/>
    </location>
</feature>
<proteinExistence type="predicted"/>
<sequence>MGPSGARNDLPGRPGRAGEQVAREIPASTGRRTERDLYTANRDRHLRVTGIEPGDRAVCLFEHDPGATAATPPDYARAATTPSTPLRRPDGPMMTTTPAPDVPVEYGIASTQAPDIENLGRISRERAEWTVADSAECHQGVYLVARRPGSPWERA</sequence>
<organism evidence="2 3">
    <name type="scientific">Streptomyces kronopolitis</name>
    <dbReference type="NCBI Taxonomy" id="1612435"/>
    <lineage>
        <taxon>Bacteria</taxon>
        <taxon>Bacillati</taxon>
        <taxon>Actinomycetota</taxon>
        <taxon>Actinomycetes</taxon>
        <taxon>Kitasatosporales</taxon>
        <taxon>Streptomycetaceae</taxon>
        <taxon>Streptomyces</taxon>
    </lineage>
</organism>
<comment type="caution">
    <text evidence="2">The sequence shown here is derived from an EMBL/GenBank/DDBJ whole genome shotgun (WGS) entry which is preliminary data.</text>
</comment>